<evidence type="ECO:0000256" key="11">
    <source>
        <dbReference type="ARBA" id="ARBA00023315"/>
    </source>
</evidence>
<evidence type="ECO:0000256" key="12">
    <source>
        <dbReference type="ARBA" id="ARBA00031030"/>
    </source>
</evidence>
<dbReference type="Proteomes" id="UP000193224">
    <property type="component" value="Unassembled WGS sequence"/>
</dbReference>
<evidence type="ECO:0000256" key="5">
    <source>
        <dbReference type="ARBA" id="ARBA00022475"/>
    </source>
</evidence>
<dbReference type="InterPro" id="IPR028362">
    <property type="entry name" value="AlgI"/>
</dbReference>
<evidence type="ECO:0000256" key="7">
    <source>
        <dbReference type="ARBA" id="ARBA00022692"/>
    </source>
</evidence>
<feature type="transmembrane region" description="Helical" evidence="14">
    <location>
        <begin position="35"/>
        <end position="59"/>
    </location>
</feature>
<organism evidence="15 16">
    <name type="scientific">Roseovarius aestuarii</name>
    <dbReference type="NCBI Taxonomy" id="475083"/>
    <lineage>
        <taxon>Bacteria</taxon>
        <taxon>Pseudomonadati</taxon>
        <taxon>Pseudomonadota</taxon>
        <taxon>Alphaproteobacteria</taxon>
        <taxon>Rhodobacterales</taxon>
        <taxon>Roseobacteraceae</taxon>
        <taxon>Roseovarius</taxon>
    </lineage>
</organism>
<dbReference type="InterPro" id="IPR051085">
    <property type="entry name" value="MB_O-acyltransferase"/>
</dbReference>
<comment type="pathway">
    <text evidence="2">Glycan biosynthesis; alginate biosynthesis.</text>
</comment>
<reference evidence="15 16" key="1">
    <citation type="submission" date="2017-03" db="EMBL/GenBank/DDBJ databases">
        <authorList>
            <person name="Afonso C.L."/>
            <person name="Miller P.J."/>
            <person name="Scott M.A."/>
            <person name="Spackman E."/>
            <person name="Goraichik I."/>
            <person name="Dimitrov K.M."/>
            <person name="Suarez D.L."/>
            <person name="Swayne D.E."/>
        </authorList>
    </citation>
    <scope>NUCLEOTIDE SEQUENCE [LARGE SCALE GENOMIC DNA]</scope>
    <source>
        <strain evidence="15 16">CECT 7745</strain>
    </source>
</reference>
<keyword evidence="9 14" id="KW-1133">Transmembrane helix</keyword>
<evidence type="ECO:0000256" key="8">
    <source>
        <dbReference type="ARBA" id="ARBA00022841"/>
    </source>
</evidence>
<dbReference type="AlphaFoldDB" id="A0A1X7BN72"/>
<comment type="similarity">
    <text evidence="3 13">Belongs to the membrane-bound acyltransferase family.</text>
</comment>
<dbReference type="InterPro" id="IPR004299">
    <property type="entry name" value="MBOAT_fam"/>
</dbReference>
<dbReference type="PIRSF" id="PIRSF500217">
    <property type="entry name" value="AlgI"/>
    <property type="match status" value="1"/>
</dbReference>
<feature type="transmembrane region" description="Helical" evidence="14">
    <location>
        <begin position="393"/>
        <end position="414"/>
    </location>
</feature>
<evidence type="ECO:0000256" key="2">
    <source>
        <dbReference type="ARBA" id="ARBA00005182"/>
    </source>
</evidence>
<evidence type="ECO:0000256" key="4">
    <source>
        <dbReference type="ARBA" id="ARBA00016084"/>
    </source>
</evidence>
<feature type="transmembrane region" description="Helical" evidence="14">
    <location>
        <begin position="71"/>
        <end position="90"/>
    </location>
</feature>
<keyword evidence="10 13" id="KW-0472">Membrane</keyword>
<comment type="subcellular location">
    <subcellularLocation>
        <location evidence="1">Cell membrane</location>
        <topology evidence="1">Multi-pass membrane protein</topology>
    </subcellularLocation>
</comment>
<evidence type="ECO:0000313" key="16">
    <source>
        <dbReference type="Proteomes" id="UP000193224"/>
    </source>
</evidence>
<sequence>MTFASIPFLFYFLPCFLALYFMLPFRNLVFLLGSLIFYAWGEPIFILLLLASITVNHVLARALAQHGGIRLIALGVAVNLAALAVFKYAGFLSEILLGITGTEDVAPLDLHLPLGISFYTFQAISFLVDIYRRDAQAPERWLDTALFISMFPQLIAGPIVRFHTVAEQIRGRTHSLDRFASGARQFTRGLAQKILLANAFGAAADAAFGAELAQLGAGAAWLGLACYTLQIYFDFAGYSNMALGLGRMMGFDFPENFNFPYVARSVTEFWRRWHMSLSRWFREYLYIPLGGNRLGPTRTYLNLTIVFLLCGFWHGAEWAFIFWGAWHGAFLVLERSPLGAWITGLPNPLRHCYLLLVVMLAWVPFRTEDLGDALTYWSALAGQGSGGIGFADVYSADLAILFPLGLVVAIWPLITESRAARWVSARSTALSHPVPRTAFEPIWVAALLILCAADLATGSYNPFIYFRF</sequence>
<name>A0A1X7BN72_9RHOB</name>
<dbReference type="GO" id="GO:0016746">
    <property type="term" value="F:acyltransferase activity"/>
    <property type="evidence" value="ECO:0007669"/>
    <property type="project" value="UniProtKB-KW"/>
</dbReference>
<keyword evidence="5 13" id="KW-1003">Cell membrane</keyword>
<keyword evidence="16" id="KW-1185">Reference proteome</keyword>
<evidence type="ECO:0000256" key="6">
    <source>
        <dbReference type="ARBA" id="ARBA00022679"/>
    </source>
</evidence>
<dbReference type="PANTHER" id="PTHR13285:SF23">
    <property type="entry name" value="TEICHOIC ACID D-ALANYLTRANSFERASE"/>
    <property type="match status" value="1"/>
</dbReference>
<protein>
    <recommendedName>
        <fullName evidence="4">Probable alginate O-acetylase AlgI</fullName>
    </recommendedName>
    <alternativeName>
        <fullName evidence="12">Alginate biosynthesis protein AlgI</fullName>
    </alternativeName>
</protein>
<feature type="transmembrane region" description="Helical" evidence="14">
    <location>
        <begin position="442"/>
        <end position="466"/>
    </location>
</feature>
<evidence type="ECO:0000256" key="14">
    <source>
        <dbReference type="SAM" id="Phobius"/>
    </source>
</evidence>
<evidence type="ECO:0000313" key="15">
    <source>
        <dbReference type="EMBL" id="SMC11072.1"/>
    </source>
</evidence>
<evidence type="ECO:0000256" key="3">
    <source>
        <dbReference type="ARBA" id="ARBA00010323"/>
    </source>
</evidence>
<proteinExistence type="inferred from homology"/>
<dbReference type="EMBL" id="FWXB01000002">
    <property type="protein sequence ID" value="SMC11072.1"/>
    <property type="molecule type" value="Genomic_DNA"/>
</dbReference>
<dbReference type="Pfam" id="PF03062">
    <property type="entry name" value="MBOAT"/>
    <property type="match status" value="1"/>
</dbReference>
<keyword evidence="7 14" id="KW-0812">Transmembrane</keyword>
<evidence type="ECO:0000256" key="9">
    <source>
        <dbReference type="ARBA" id="ARBA00022989"/>
    </source>
</evidence>
<feature type="transmembrane region" description="Helical" evidence="14">
    <location>
        <begin position="110"/>
        <end position="131"/>
    </location>
</feature>
<evidence type="ECO:0000256" key="13">
    <source>
        <dbReference type="PIRNR" id="PIRNR016636"/>
    </source>
</evidence>
<feature type="transmembrane region" description="Helical" evidence="14">
    <location>
        <begin position="300"/>
        <end position="326"/>
    </location>
</feature>
<dbReference type="InterPro" id="IPR024194">
    <property type="entry name" value="Ac/AlaTfrase_AlgI/DltB"/>
</dbReference>
<evidence type="ECO:0000256" key="1">
    <source>
        <dbReference type="ARBA" id="ARBA00004651"/>
    </source>
</evidence>
<evidence type="ECO:0000256" key="10">
    <source>
        <dbReference type="ARBA" id="ARBA00023136"/>
    </source>
</evidence>
<dbReference type="GO" id="GO:0042121">
    <property type="term" value="P:alginic acid biosynthetic process"/>
    <property type="evidence" value="ECO:0007669"/>
    <property type="project" value="UniProtKB-KW"/>
</dbReference>
<dbReference type="PIRSF" id="PIRSF016636">
    <property type="entry name" value="AlgI_DltB"/>
    <property type="match status" value="1"/>
</dbReference>
<accession>A0A1X7BN72</accession>
<feature type="transmembrane region" description="Helical" evidence="14">
    <location>
        <begin position="7"/>
        <end position="23"/>
    </location>
</feature>
<keyword evidence="11 13" id="KW-0012">Acyltransferase</keyword>
<keyword evidence="6 13" id="KW-0808">Transferase</keyword>
<gene>
    <name evidence="15" type="primary">patA_1</name>
    <name evidence="15" type="ORF">ROA7745_00881</name>
</gene>
<dbReference type="RefSeq" id="WP_085799027.1">
    <property type="nucleotide sequence ID" value="NZ_FWXB01000002.1"/>
</dbReference>
<dbReference type="GO" id="GO:0005886">
    <property type="term" value="C:plasma membrane"/>
    <property type="evidence" value="ECO:0007669"/>
    <property type="project" value="UniProtKB-SubCell"/>
</dbReference>
<dbReference type="PANTHER" id="PTHR13285">
    <property type="entry name" value="ACYLTRANSFERASE"/>
    <property type="match status" value="1"/>
</dbReference>
<keyword evidence="8" id="KW-0016">Alginate biosynthesis</keyword>